<sequence>MNINEEWQAASPARSALYRWFADVFARELTSATLDEWQQNQAYDNLHEVFVSLGLEQYSNRVKAAIDDLQQFPKEHRAIELAADFAQVFLLSGDDSAPPYASYYLSSDKHLYGKPAAQMMRFLDSQQLSLHPEFREPNDHLSVYFIVMSLWINKSIEQQLEMVNTAQEQIDFLDSALLNWLPQFTALCQKINVKTDIYPALAALAEQFVIEDRAGLESIVVS</sequence>
<dbReference type="Gene3D" id="1.20.1280.20">
    <property type="entry name" value="HscB, C-terminal domain"/>
    <property type="match status" value="1"/>
</dbReference>
<evidence type="ECO:0000313" key="2">
    <source>
        <dbReference type="EMBL" id="TXD98661.1"/>
    </source>
</evidence>
<keyword evidence="3" id="KW-1185">Reference proteome</keyword>
<dbReference type="Gene3D" id="1.20.120.1820">
    <property type="match status" value="1"/>
</dbReference>
<dbReference type="SUPFAM" id="SSF89155">
    <property type="entry name" value="TorD-like"/>
    <property type="match status" value="1"/>
</dbReference>
<protein>
    <submittedName>
        <fullName evidence="2">Molecular chaperone TorD</fullName>
    </submittedName>
</protein>
<gene>
    <name evidence="2" type="primary">torD</name>
    <name evidence="2" type="ORF">ES754_05985</name>
</gene>
<dbReference type="Proteomes" id="UP000321903">
    <property type="component" value="Unassembled WGS sequence"/>
</dbReference>
<dbReference type="InterPro" id="IPR050289">
    <property type="entry name" value="TorD/DmsD_chaperones"/>
</dbReference>
<dbReference type="EMBL" id="VORZ01000001">
    <property type="protein sequence ID" value="TXD98661.1"/>
    <property type="molecule type" value="Genomic_DNA"/>
</dbReference>
<proteinExistence type="predicted"/>
<dbReference type="PANTHER" id="PTHR34227">
    <property type="entry name" value="CHAPERONE PROTEIN YCDY"/>
    <property type="match status" value="1"/>
</dbReference>
<accession>A0A5C7A5I6</accession>
<dbReference type="Pfam" id="PF02613">
    <property type="entry name" value="Nitrate_red_del"/>
    <property type="match status" value="1"/>
</dbReference>
<dbReference type="NCBIfam" id="NF003442">
    <property type="entry name" value="PRK04976.1"/>
    <property type="match status" value="1"/>
</dbReference>
<keyword evidence="1" id="KW-0143">Chaperone</keyword>
<dbReference type="OrthoDB" id="7849731at2"/>
<comment type="caution">
    <text evidence="2">The sequence shown here is derived from an EMBL/GenBank/DDBJ whole genome shotgun (WGS) entry which is preliminary data.</text>
</comment>
<reference evidence="2 3" key="1">
    <citation type="submission" date="2019-08" db="EMBL/GenBank/DDBJ databases">
        <title>Genome sequence of Psychrobacter frigidicola ACAM304 (type strain).</title>
        <authorList>
            <person name="Bowman J.P."/>
        </authorList>
    </citation>
    <scope>NUCLEOTIDE SEQUENCE [LARGE SCALE GENOMIC DNA]</scope>
    <source>
        <strain evidence="2 3">ACAM 304</strain>
    </source>
</reference>
<name>A0A5C7A5I6_9GAMM</name>
<dbReference type="InterPro" id="IPR020945">
    <property type="entry name" value="DMSO/NO3_reduct_chaperone"/>
</dbReference>
<dbReference type="PANTHER" id="PTHR34227:SF11">
    <property type="entry name" value="CHAPERONE PROTEIN TORD"/>
    <property type="match status" value="1"/>
</dbReference>
<dbReference type="AlphaFoldDB" id="A0A5C7A5I6"/>
<dbReference type="GO" id="GO:0051259">
    <property type="term" value="P:protein complex oligomerization"/>
    <property type="evidence" value="ECO:0007669"/>
    <property type="project" value="InterPro"/>
</dbReference>
<evidence type="ECO:0000256" key="1">
    <source>
        <dbReference type="ARBA" id="ARBA00023186"/>
    </source>
</evidence>
<evidence type="ECO:0000313" key="3">
    <source>
        <dbReference type="Proteomes" id="UP000321903"/>
    </source>
</evidence>
<dbReference type="InterPro" id="IPR036411">
    <property type="entry name" value="TorD-like_sf"/>
</dbReference>
<dbReference type="InterPro" id="IPR036386">
    <property type="entry name" value="HscB_C_sf"/>
</dbReference>
<organism evidence="2 3">
    <name type="scientific">Psychrobacter frigidicola</name>
    <dbReference type="NCBI Taxonomy" id="45611"/>
    <lineage>
        <taxon>Bacteria</taxon>
        <taxon>Pseudomonadati</taxon>
        <taxon>Pseudomonadota</taxon>
        <taxon>Gammaproteobacteria</taxon>
        <taxon>Moraxellales</taxon>
        <taxon>Moraxellaceae</taxon>
        <taxon>Psychrobacter</taxon>
    </lineage>
</organism>